<comment type="caution">
    <text evidence="1">The sequence shown here is derived from an EMBL/GenBank/DDBJ whole genome shotgun (WGS) entry which is preliminary data.</text>
</comment>
<evidence type="ECO:0000313" key="2">
    <source>
        <dbReference type="Proteomes" id="UP001160148"/>
    </source>
</evidence>
<keyword evidence="2" id="KW-1185">Reference proteome</keyword>
<reference evidence="1 2" key="1">
    <citation type="submission" date="2023-01" db="EMBL/GenBank/DDBJ databases">
        <authorList>
            <person name="Whitehead M."/>
        </authorList>
    </citation>
    <scope>NUCLEOTIDE SEQUENCE [LARGE SCALE GENOMIC DNA]</scope>
</reference>
<evidence type="ECO:0000313" key="1">
    <source>
        <dbReference type="EMBL" id="CAI6363940.1"/>
    </source>
</evidence>
<protein>
    <submittedName>
        <fullName evidence="1">Uncharacterized protein</fullName>
    </submittedName>
</protein>
<name>A0AAV0X6J5_9HEMI</name>
<accession>A0AAV0X6J5</accession>
<organism evidence="1 2">
    <name type="scientific">Macrosiphum euphorbiae</name>
    <name type="common">potato aphid</name>
    <dbReference type="NCBI Taxonomy" id="13131"/>
    <lineage>
        <taxon>Eukaryota</taxon>
        <taxon>Metazoa</taxon>
        <taxon>Ecdysozoa</taxon>
        <taxon>Arthropoda</taxon>
        <taxon>Hexapoda</taxon>
        <taxon>Insecta</taxon>
        <taxon>Pterygota</taxon>
        <taxon>Neoptera</taxon>
        <taxon>Paraneoptera</taxon>
        <taxon>Hemiptera</taxon>
        <taxon>Sternorrhyncha</taxon>
        <taxon>Aphidomorpha</taxon>
        <taxon>Aphidoidea</taxon>
        <taxon>Aphididae</taxon>
        <taxon>Macrosiphini</taxon>
        <taxon>Macrosiphum</taxon>
    </lineage>
</organism>
<proteinExistence type="predicted"/>
<dbReference type="AlphaFoldDB" id="A0AAV0X6J5"/>
<gene>
    <name evidence="1" type="ORF">MEUPH1_LOCUS18824</name>
</gene>
<dbReference type="EMBL" id="CARXXK010000003">
    <property type="protein sequence ID" value="CAI6363940.1"/>
    <property type="molecule type" value="Genomic_DNA"/>
</dbReference>
<sequence>MDWLDNNVSKRLENIFDELLGENFLNECCPGEMVGSTSEIMEPGQNIDLPNADIKVEDVPLSMLNTDIDPITDANTVKIPTGEMHFLVPNVVVKSKVEEHSEDESNSLESFIIIEEAVEEVTTTYDEQILEICHEDDAMDCLDQYEDIGYESLSSPEYDYKTSISTPLILTDLLS</sequence>
<dbReference type="Proteomes" id="UP001160148">
    <property type="component" value="Unassembled WGS sequence"/>
</dbReference>